<evidence type="ECO:0000313" key="1">
    <source>
        <dbReference type="EMBL" id="CRY94344.1"/>
    </source>
</evidence>
<dbReference type="EMBL" id="LN852908">
    <property type="protein sequence ID" value="CRY94344.1"/>
    <property type="molecule type" value="Genomic_DNA"/>
</dbReference>
<protein>
    <submittedName>
        <fullName evidence="1">Uncharacterized protein</fullName>
    </submittedName>
</protein>
<name>A0A0H5PYX1_9ZZZZ</name>
<geneLocation type="plasmid" evidence="1">
    <name>pRGRH0235</name>
</geneLocation>
<keyword evidence="1" id="KW-0614">Plasmid</keyword>
<dbReference type="AlphaFoldDB" id="A0A0H5PYX1"/>
<sequence length="90" mass="9910">MCPYKSMLAFVPVTLKSLTLQHLGACGSLWAPGPPFLSLRPYWRERARNGSCAPSAVLRLLGYMDTLVHFGRFSLAALANSKIDSWLVAN</sequence>
<organism evidence="1">
    <name type="scientific">uncultured prokaryote</name>
    <dbReference type="NCBI Taxonomy" id="198431"/>
    <lineage>
        <taxon>unclassified sequences</taxon>
        <taxon>environmental samples</taxon>
    </lineage>
</organism>
<reference evidence="1" key="2">
    <citation type="submission" date="2015-07" db="EMBL/GenBank/DDBJ databases">
        <title>Plasmids, circular viruses and viroids from rat gut.</title>
        <authorList>
            <person name="Jorgensen T.J."/>
            <person name="Hansen M.A."/>
            <person name="Xu Z."/>
            <person name="Tabak M.A."/>
            <person name="Sorensen S.J."/>
            <person name="Hansen L.H."/>
        </authorList>
    </citation>
    <scope>NUCLEOTIDE SEQUENCE</scope>
    <source>
        <plasmid evidence="1">pRGRH0235</plasmid>
    </source>
</reference>
<proteinExistence type="predicted"/>
<accession>A0A0H5PYX1</accession>
<reference evidence="1" key="1">
    <citation type="submission" date="2015-06" db="EMBL/GenBank/DDBJ databases">
        <authorList>
            <person name="Joergensen T."/>
        </authorList>
    </citation>
    <scope>NUCLEOTIDE SEQUENCE</scope>
    <source>
        <plasmid evidence="1">pRGRH0235</plasmid>
    </source>
</reference>